<name>A0ABR2VKS8_9FUNG</name>
<evidence type="ECO:0000313" key="1">
    <source>
        <dbReference type="EMBL" id="KAK9663777.1"/>
    </source>
</evidence>
<comment type="caution">
    <text evidence="1">The sequence shown here is derived from an EMBL/GenBank/DDBJ whole genome shotgun (WGS) entry which is preliminary data.</text>
</comment>
<protein>
    <submittedName>
        <fullName evidence="1">Uncharacterized protein</fullName>
    </submittedName>
</protein>
<dbReference type="EMBL" id="JASJQH010011531">
    <property type="protein sequence ID" value="KAK9663777.1"/>
    <property type="molecule type" value="Genomic_DNA"/>
</dbReference>
<accession>A0ABR2VKS8</accession>
<dbReference type="Proteomes" id="UP001479436">
    <property type="component" value="Unassembled WGS sequence"/>
</dbReference>
<sequence>MIPSNQDTSLSMPGKYLSKPEPVQVVFRDLTYSVPIKDTTKKSGPFSKTKMTDKVILKGIT</sequence>
<keyword evidence="2" id="KW-1185">Reference proteome</keyword>
<evidence type="ECO:0000313" key="2">
    <source>
        <dbReference type="Proteomes" id="UP001479436"/>
    </source>
</evidence>
<feature type="non-terminal residue" evidence="1">
    <location>
        <position position="61"/>
    </location>
</feature>
<proteinExistence type="predicted"/>
<reference evidence="1 2" key="1">
    <citation type="submission" date="2023-04" db="EMBL/GenBank/DDBJ databases">
        <title>Genome of Basidiobolus ranarum AG-B5.</title>
        <authorList>
            <person name="Stajich J.E."/>
            <person name="Carter-House D."/>
            <person name="Gryganskyi A."/>
        </authorList>
    </citation>
    <scope>NUCLEOTIDE SEQUENCE [LARGE SCALE GENOMIC DNA]</scope>
    <source>
        <strain evidence="1 2">AG-B5</strain>
    </source>
</reference>
<organism evidence="1 2">
    <name type="scientific">Basidiobolus ranarum</name>
    <dbReference type="NCBI Taxonomy" id="34480"/>
    <lineage>
        <taxon>Eukaryota</taxon>
        <taxon>Fungi</taxon>
        <taxon>Fungi incertae sedis</taxon>
        <taxon>Zoopagomycota</taxon>
        <taxon>Entomophthoromycotina</taxon>
        <taxon>Basidiobolomycetes</taxon>
        <taxon>Basidiobolales</taxon>
        <taxon>Basidiobolaceae</taxon>
        <taxon>Basidiobolus</taxon>
    </lineage>
</organism>
<gene>
    <name evidence="1" type="ORF">K7432_017920</name>
</gene>